<keyword evidence="2" id="KW-1185">Reference proteome</keyword>
<organism evidence="1 2">
    <name type="scientific">Thiomicrorhabdus marina</name>
    <dbReference type="NCBI Taxonomy" id="2818442"/>
    <lineage>
        <taxon>Bacteria</taxon>
        <taxon>Pseudomonadati</taxon>
        <taxon>Pseudomonadota</taxon>
        <taxon>Gammaproteobacteria</taxon>
        <taxon>Thiotrichales</taxon>
        <taxon>Piscirickettsiaceae</taxon>
        <taxon>Thiomicrorhabdus</taxon>
    </lineage>
</organism>
<evidence type="ECO:0000313" key="2">
    <source>
        <dbReference type="Proteomes" id="UP000664835"/>
    </source>
</evidence>
<reference evidence="1 2" key="1">
    <citation type="submission" date="2021-03" db="EMBL/GenBank/DDBJ databases">
        <title>Thiomicrorhabdus sp.nov.,novel sulfur-oxidizing bacteria isolated from coastal sediment.</title>
        <authorList>
            <person name="Liu X."/>
        </authorList>
    </citation>
    <scope>NUCLEOTIDE SEQUENCE [LARGE SCALE GENOMIC DNA]</scope>
    <source>
        <strain evidence="1 2">6S2-11</strain>
    </source>
</reference>
<protein>
    <recommendedName>
        <fullName evidence="3">Phosphatase</fullName>
    </recommendedName>
</protein>
<name>A0ABS3Q492_9GAMM</name>
<dbReference type="EMBL" id="JAGETV010000006">
    <property type="protein sequence ID" value="MBO1926918.1"/>
    <property type="molecule type" value="Genomic_DNA"/>
</dbReference>
<evidence type="ECO:0000313" key="1">
    <source>
        <dbReference type="EMBL" id="MBO1926918.1"/>
    </source>
</evidence>
<accession>A0ABS3Q492</accession>
<dbReference type="RefSeq" id="WP_208148364.1">
    <property type="nucleotide sequence ID" value="NZ_JAGETV010000006.1"/>
</dbReference>
<proteinExistence type="predicted"/>
<dbReference type="Proteomes" id="UP000664835">
    <property type="component" value="Unassembled WGS sequence"/>
</dbReference>
<evidence type="ECO:0008006" key="3">
    <source>
        <dbReference type="Google" id="ProtNLM"/>
    </source>
</evidence>
<comment type="caution">
    <text evidence="1">The sequence shown here is derived from an EMBL/GenBank/DDBJ whole genome shotgun (WGS) entry which is preliminary data.</text>
</comment>
<gene>
    <name evidence="1" type="ORF">J3998_04955</name>
</gene>
<sequence length="78" mass="8572">MNISHHAYDVVKGFRNSLGEEQKAVLSQEDYEDLQILVEAAIAAHASKVLHDNAKQIEALAKSTRHLASSIEQDEGDS</sequence>